<dbReference type="Proteomes" id="UP001153269">
    <property type="component" value="Unassembled WGS sequence"/>
</dbReference>
<proteinExistence type="predicted"/>
<accession>A0A9N7Z1A8</accession>
<feature type="compositionally biased region" description="Polar residues" evidence="1">
    <location>
        <begin position="42"/>
        <end position="55"/>
    </location>
</feature>
<keyword evidence="3" id="KW-1185">Reference proteome</keyword>
<dbReference type="EMBL" id="CADEAL010003602">
    <property type="protein sequence ID" value="CAB1445272.1"/>
    <property type="molecule type" value="Genomic_DNA"/>
</dbReference>
<evidence type="ECO:0000313" key="2">
    <source>
        <dbReference type="EMBL" id="CAB1445272.1"/>
    </source>
</evidence>
<feature type="region of interest" description="Disordered" evidence="1">
    <location>
        <begin position="33"/>
        <end position="55"/>
    </location>
</feature>
<evidence type="ECO:0000313" key="3">
    <source>
        <dbReference type="Proteomes" id="UP001153269"/>
    </source>
</evidence>
<protein>
    <submittedName>
        <fullName evidence="2">Uncharacterized protein</fullName>
    </submittedName>
</protein>
<dbReference type="AlphaFoldDB" id="A0A9N7Z1A8"/>
<comment type="caution">
    <text evidence="2">The sequence shown here is derived from an EMBL/GenBank/DDBJ whole genome shotgun (WGS) entry which is preliminary data.</text>
</comment>
<name>A0A9N7Z1A8_PLEPL</name>
<reference evidence="2" key="1">
    <citation type="submission" date="2020-03" db="EMBL/GenBank/DDBJ databases">
        <authorList>
            <person name="Weist P."/>
        </authorList>
    </citation>
    <scope>NUCLEOTIDE SEQUENCE</scope>
</reference>
<evidence type="ECO:0000256" key="1">
    <source>
        <dbReference type="SAM" id="MobiDB-lite"/>
    </source>
</evidence>
<organism evidence="2 3">
    <name type="scientific">Pleuronectes platessa</name>
    <name type="common">European plaice</name>
    <dbReference type="NCBI Taxonomy" id="8262"/>
    <lineage>
        <taxon>Eukaryota</taxon>
        <taxon>Metazoa</taxon>
        <taxon>Chordata</taxon>
        <taxon>Craniata</taxon>
        <taxon>Vertebrata</taxon>
        <taxon>Euteleostomi</taxon>
        <taxon>Actinopterygii</taxon>
        <taxon>Neopterygii</taxon>
        <taxon>Teleostei</taxon>
        <taxon>Neoteleostei</taxon>
        <taxon>Acanthomorphata</taxon>
        <taxon>Carangaria</taxon>
        <taxon>Pleuronectiformes</taxon>
        <taxon>Pleuronectoidei</taxon>
        <taxon>Pleuronectidae</taxon>
        <taxon>Pleuronectes</taxon>
    </lineage>
</organism>
<gene>
    <name evidence="2" type="ORF">PLEPLA_LOCUS33003</name>
</gene>
<sequence length="112" mass="12216">MEYNHTHGDAAVLDPRLKKVACQSQRPCFLEKSNCSRKGHSEQQTQPGTSLTGSSRQCYTISHHGSDSCNPFSTPFSSSLRIFITSSGSRPQLIMDHVNGLRIIATPDHGGS</sequence>